<accession>A0ABQ5W5W8</accession>
<keyword evidence="2" id="KW-1185">Reference proteome</keyword>
<evidence type="ECO:0000313" key="2">
    <source>
        <dbReference type="Proteomes" id="UP001156691"/>
    </source>
</evidence>
<dbReference type="EMBL" id="BSNS01000011">
    <property type="protein sequence ID" value="GLQ55438.1"/>
    <property type="molecule type" value="Genomic_DNA"/>
</dbReference>
<sequence length="68" mass="7412">MADNDDLTPEELKTLSRFRSAIQAHDIDPHHFAKLLSLALIEQKEGGPELTATGIDRLSERGLADGEG</sequence>
<evidence type="ECO:0000313" key="1">
    <source>
        <dbReference type="EMBL" id="GLQ55438.1"/>
    </source>
</evidence>
<reference evidence="2" key="1">
    <citation type="journal article" date="2019" name="Int. J. Syst. Evol. Microbiol.">
        <title>The Global Catalogue of Microorganisms (GCM) 10K type strain sequencing project: providing services to taxonomists for standard genome sequencing and annotation.</title>
        <authorList>
            <consortium name="The Broad Institute Genomics Platform"/>
            <consortium name="The Broad Institute Genome Sequencing Center for Infectious Disease"/>
            <person name="Wu L."/>
            <person name="Ma J."/>
        </authorList>
    </citation>
    <scope>NUCLEOTIDE SEQUENCE [LARGE SCALE GENOMIC DNA]</scope>
    <source>
        <strain evidence="2">NBRC 112416</strain>
    </source>
</reference>
<comment type="caution">
    <text evidence="1">The sequence shown here is derived from an EMBL/GenBank/DDBJ whole genome shotgun (WGS) entry which is preliminary data.</text>
</comment>
<name>A0ABQ5W5W8_9HYPH</name>
<proteinExistence type="predicted"/>
<dbReference type="RefSeq" id="WP_284340846.1">
    <property type="nucleotide sequence ID" value="NZ_BSNS01000011.1"/>
</dbReference>
<protein>
    <submittedName>
        <fullName evidence="1">Uncharacterized protein</fullName>
    </submittedName>
</protein>
<organism evidence="1 2">
    <name type="scientific">Devosia nitrariae</name>
    <dbReference type="NCBI Taxonomy" id="2071872"/>
    <lineage>
        <taxon>Bacteria</taxon>
        <taxon>Pseudomonadati</taxon>
        <taxon>Pseudomonadota</taxon>
        <taxon>Alphaproteobacteria</taxon>
        <taxon>Hyphomicrobiales</taxon>
        <taxon>Devosiaceae</taxon>
        <taxon>Devosia</taxon>
    </lineage>
</organism>
<gene>
    <name evidence="1" type="ORF">GCM10010862_26970</name>
</gene>
<dbReference type="Proteomes" id="UP001156691">
    <property type="component" value="Unassembled WGS sequence"/>
</dbReference>